<organism evidence="1 2">
    <name type="scientific">Rhizobium rosettiformans W3</name>
    <dbReference type="NCBI Taxonomy" id="538378"/>
    <lineage>
        <taxon>Bacteria</taxon>
        <taxon>Pseudomonadati</taxon>
        <taxon>Pseudomonadota</taxon>
        <taxon>Alphaproteobacteria</taxon>
        <taxon>Hyphomicrobiales</taxon>
        <taxon>Rhizobiaceae</taxon>
        <taxon>Rhizobium/Agrobacterium group</taxon>
        <taxon>Rhizobium</taxon>
    </lineage>
</organism>
<protein>
    <submittedName>
        <fullName evidence="1">Uncharacterized protein</fullName>
    </submittedName>
</protein>
<dbReference type="AlphaFoldDB" id="A0A4S8PET8"/>
<name>A0A4S8PET8_9HYPH</name>
<dbReference type="InterPro" id="IPR036397">
    <property type="entry name" value="RNaseH_sf"/>
</dbReference>
<dbReference type="EMBL" id="STGU01000038">
    <property type="protein sequence ID" value="THV28927.1"/>
    <property type="molecule type" value="Genomic_DNA"/>
</dbReference>
<evidence type="ECO:0000313" key="1">
    <source>
        <dbReference type="EMBL" id="THV28927.1"/>
    </source>
</evidence>
<dbReference type="RefSeq" id="WP_136543735.1">
    <property type="nucleotide sequence ID" value="NZ_STGU01000038.1"/>
</dbReference>
<dbReference type="Proteomes" id="UP000307378">
    <property type="component" value="Unassembled WGS sequence"/>
</dbReference>
<dbReference type="InterPro" id="IPR045290">
    <property type="entry name" value="MOC1-like"/>
</dbReference>
<dbReference type="CDD" id="cd22992">
    <property type="entry name" value="MOC1"/>
    <property type="match status" value="1"/>
</dbReference>
<accession>A0A4S8PET8</accession>
<dbReference type="Gene3D" id="3.30.420.10">
    <property type="entry name" value="Ribonuclease H-like superfamily/Ribonuclease H"/>
    <property type="match status" value="1"/>
</dbReference>
<gene>
    <name evidence="1" type="ORF">FAA86_23800</name>
</gene>
<evidence type="ECO:0000313" key="2">
    <source>
        <dbReference type="Proteomes" id="UP000307378"/>
    </source>
</evidence>
<reference evidence="1 2" key="1">
    <citation type="submission" date="2019-04" db="EMBL/GenBank/DDBJ databases">
        <title>genome sequence of strain W3.</title>
        <authorList>
            <person name="Gao J."/>
            <person name="Sun J."/>
        </authorList>
    </citation>
    <scope>NUCLEOTIDE SEQUENCE [LARGE SCALE GENOMIC DNA]</scope>
    <source>
        <strain evidence="1 2">W3</strain>
    </source>
</reference>
<sequence length="172" mass="19164">MSFTVAGIDPGKTGAITFIDPEEHTLEIFDMPVRQLKDDSKRSEVDAKALFDICDPRNIKHGFIEEVWSRTGDGNVGAFNFGDSYGTAKTVLLAYDIELVRVLPNVWKKNMRAPRDKTLSRQRAVELFPAAKDLFKRVKDDGRAESAMIALYGCFSLGFEFARPLTLIGGSN</sequence>
<dbReference type="GO" id="GO:0008821">
    <property type="term" value="F:crossover junction DNA endonuclease activity"/>
    <property type="evidence" value="ECO:0007669"/>
    <property type="project" value="InterPro"/>
</dbReference>
<dbReference type="PANTHER" id="PTHR36015:SF6">
    <property type="entry name" value="HOLLIDAY JUNCTION RESOLVASE MOC1, CHLOROPLASTIC-RELATED"/>
    <property type="match status" value="1"/>
</dbReference>
<comment type="caution">
    <text evidence="1">The sequence shown here is derived from an EMBL/GenBank/DDBJ whole genome shotgun (WGS) entry which is preliminary data.</text>
</comment>
<dbReference type="GO" id="GO:0003676">
    <property type="term" value="F:nucleic acid binding"/>
    <property type="evidence" value="ECO:0007669"/>
    <property type="project" value="InterPro"/>
</dbReference>
<dbReference type="PANTHER" id="PTHR36015">
    <property type="entry name" value="HOLLIDAY JUNCTION RESOLVASE MOC1, CHLOROPLASTIC-RELATED"/>
    <property type="match status" value="1"/>
</dbReference>
<proteinExistence type="predicted"/>